<evidence type="ECO:0000256" key="2">
    <source>
        <dbReference type="ARBA" id="ARBA00006311"/>
    </source>
</evidence>
<keyword evidence="3" id="KW-0551">Lipid droplet</keyword>
<keyword evidence="6" id="KW-1185">Reference proteome</keyword>
<dbReference type="Proteomes" id="UP001318040">
    <property type="component" value="Chromosome 1"/>
</dbReference>
<protein>
    <recommendedName>
        <fullName evidence="4">Perilipin</fullName>
    </recommendedName>
</protein>
<dbReference type="GO" id="GO:0005811">
    <property type="term" value="C:lipid droplet"/>
    <property type="evidence" value="ECO:0007669"/>
    <property type="project" value="UniProtKB-SubCell"/>
</dbReference>
<evidence type="ECO:0000256" key="5">
    <source>
        <dbReference type="SAM" id="MobiDB-lite"/>
    </source>
</evidence>
<dbReference type="RefSeq" id="XP_032802719.1">
    <property type="nucleotide sequence ID" value="XM_032946828.1"/>
</dbReference>
<dbReference type="GO" id="GO:0019915">
    <property type="term" value="P:lipid storage"/>
    <property type="evidence" value="ECO:0007669"/>
    <property type="project" value="TreeGrafter"/>
</dbReference>
<dbReference type="Gene3D" id="1.20.120.340">
    <property type="entry name" value="Flagellar protein FliS"/>
    <property type="match status" value="1"/>
</dbReference>
<evidence type="ECO:0000313" key="7">
    <source>
        <dbReference type="RefSeq" id="XP_032802719.1"/>
    </source>
</evidence>
<evidence type="ECO:0000256" key="4">
    <source>
        <dbReference type="PIRNR" id="PIRNR036881"/>
    </source>
</evidence>
<sequence length="506" mass="54243">MADAVVMGVPFDLAEGQRGSPHIPYNESIVSRVANLPLVSSAYDMMAAAYSSTKENHPYVKSVCEVAEQGVRTVAGVTATTVKPLVDKLEPQISTANQYACKGLDKLEDKLPILQHSSEKLAANAKDIVASTVGATMGTVTDSITGAVDKTKGAVNNSMEMTRGVVSGGMDITKGVVLGGVEMTRGIVSGGMDITKGMVLGGVEMTKGVVNSSVDLTKGVVSGGVEMTKSVVSGGVSTVMNSRVGQLVTAGVDTALGKTEEYVDYYLPPADAPNHAGEAGDAAPERQLMAGQDPQSYYVRFHSLSAKVRQRLYVQSVDRLRKAKIRSQDTIAQLQHTVNLIEYAKTHLDTANQLVQDKLQSSWQQWKGTSPGEGEEEGAENESKSAESRTLAMARTLSQQVHKSCVSLATNVRGLPQNVQDQAQRVRQNADALVAAFRSTTSFKDIPAHLLTRSKEQISQLSISMEDVVDYLLNNTPFNWMVGFIITHQLEEGTPQIGEDGEFGYQ</sequence>
<evidence type="ECO:0000256" key="3">
    <source>
        <dbReference type="ARBA" id="ARBA00022677"/>
    </source>
</evidence>
<dbReference type="SUPFAM" id="SSF109775">
    <property type="entry name" value="Mannose-6-phosphate receptor binding protein 1 (Tip47), C-terminal domain"/>
    <property type="match status" value="1"/>
</dbReference>
<evidence type="ECO:0000256" key="1">
    <source>
        <dbReference type="ARBA" id="ARBA00004502"/>
    </source>
</evidence>
<dbReference type="AlphaFoldDB" id="A0AAJ7SNT3"/>
<feature type="region of interest" description="Disordered" evidence="5">
    <location>
        <begin position="362"/>
        <end position="388"/>
    </location>
</feature>
<dbReference type="PANTHER" id="PTHR14024">
    <property type="entry name" value="PERILIPIN"/>
    <property type="match status" value="1"/>
</dbReference>
<proteinExistence type="inferred from homology"/>
<dbReference type="Gene3D" id="3.30.720.170">
    <property type="entry name" value="Perilipin, alpha-beta domain"/>
    <property type="match status" value="1"/>
</dbReference>
<dbReference type="PANTHER" id="PTHR14024:SF49">
    <property type="entry name" value="LIPID STORAGE DROPLETS SURFACE-BINDING PROTEIN 1"/>
    <property type="match status" value="1"/>
</dbReference>
<comment type="subcellular location">
    <subcellularLocation>
        <location evidence="1">Lipid droplet</location>
    </subcellularLocation>
</comment>
<comment type="similarity">
    <text evidence="2 4">Belongs to the perilipin family.</text>
</comment>
<dbReference type="Pfam" id="PF03036">
    <property type="entry name" value="Perilipin"/>
    <property type="match status" value="2"/>
</dbReference>
<dbReference type="PIRSF" id="PIRSF036881">
    <property type="entry name" value="PAT"/>
    <property type="match status" value="1"/>
</dbReference>
<dbReference type="InterPro" id="IPR004279">
    <property type="entry name" value="Perilipin"/>
</dbReference>
<evidence type="ECO:0000313" key="6">
    <source>
        <dbReference type="Proteomes" id="UP001318040"/>
    </source>
</evidence>
<gene>
    <name evidence="7" type="primary">LOC116938996</name>
</gene>
<organism evidence="6 7">
    <name type="scientific">Petromyzon marinus</name>
    <name type="common">Sea lamprey</name>
    <dbReference type="NCBI Taxonomy" id="7757"/>
    <lineage>
        <taxon>Eukaryota</taxon>
        <taxon>Metazoa</taxon>
        <taxon>Chordata</taxon>
        <taxon>Craniata</taxon>
        <taxon>Vertebrata</taxon>
        <taxon>Cyclostomata</taxon>
        <taxon>Hyperoartia</taxon>
        <taxon>Petromyzontiformes</taxon>
        <taxon>Petromyzontidae</taxon>
        <taxon>Petromyzon</taxon>
    </lineage>
</organism>
<dbReference type="GO" id="GO:0005829">
    <property type="term" value="C:cytosol"/>
    <property type="evidence" value="ECO:0007669"/>
    <property type="project" value="TreeGrafter"/>
</dbReference>
<reference evidence="7" key="1">
    <citation type="submission" date="2025-08" db="UniProtKB">
        <authorList>
            <consortium name="RefSeq"/>
        </authorList>
    </citation>
    <scope>IDENTIFICATION</scope>
    <source>
        <tissue evidence="7">Sperm</tissue>
    </source>
</reference>
<name>A0AAJ7SNT3_PETMA</name>
<dbReference type="GeneID" id="116938996"/>
<accession>A0AAJ7SNT3</accession>
<dbReference type="GO" id="GO:0010890">
    <property type="term" value="P:positive regulation of triglyceride storage"/>
    <property type="evidence" value="ECO:0007669"/>
    <property type="project" value="TreeGrafter"/>
</dbReference>